<evidence type="ECO:0000256" key="6">
    <source>
        <dbReference type="ARBA" id="ARBA00023004"/>
    </source>
</evidence>
<organism evidence="9 10">
    <name type="scientific">Meloidogyne enterolobii</name>
    <name type="common">Root-knot nematode worm</name>
    <name type="synonym">Meloidogyne mayaguensis</name>
    <dbReference type="NCBI Taxonomy" id="390850"/>
    <lineage>
        <taxon>Eukaryota</taxon>
        <taxon>Metazoa</taxon>
        <taxon>Ecdysozoa</taxon>
        <taxon>Nematoda</taxon>
        <taxon>Chromadorea</taxon>
        <taxon>Rhabditida</taxon>
        <taxon>Tylenchina</taxon>
        <taxon>Tylenchomorpha</taxon>
        <taxon>Tylenchoidea</taxon>
        <taxon>Meloidogynidae</taxon>
        <taxon>Meloidogyninae</taxon>
        <taxon>Meloidogyne</taxon>
    </lineage>
</organism>
<keyword evidence="4" id="KW-0479">Metal-binding</keyword>
<dbReference type="GO" id="GO:0004497">
    <property type="term" value="F:monooxygenase activity"/>
    <property type="evidence" value="ECO:0007669"/>
    <property type="project" value="UniProtKB-KW"/>
</dbReference>
<sequence length="152" mass="17602">MNLFLFLLTGFDTTANTLSLIAHNLVFYPEVQKRLFEEIEEICGLEEGEIINYEQLAKLKYADAVFYETQRLCPMAAAVVNRVCEETTTLGDITIEKGTVVSADLFTLHRDKKIWGEDAEEFKPERWLLNENINTPTEYYYPFGEGREFVLE</sequence>
<name>A0A6V7YCL2_MELEN</name>
<proteinExistence type="inferred from homology"/>
<dbReference type="OrthoDB" id="2789670at2759"/>
<feature type="chain" id="PRO_5028143011" evidence="8">
    <location>
        <begin position="18"/>
        <end position="152"/>
    </location>
</feature>
<evidence type="ECO:0000256" key="4">
    <source>
        <dbReference type="ARBA" id="ARBA00022723"/>
    </source>
</evidence>
<dbReference type="SUPFAM" id="SSF48264">
    <property type="entry name" value="Cytochrome P450"/>
    <property type="match status" value="1"/>
</dbReference>
<keyword evidence="3" id="KW-0349">Heme</keyword>
<evidence type="ECO:0000256" key="3">
    <source>
        <dbReference type="ARBA" id="ARBA00022617"/>
    </source>
</evidence>
<evidence type="ECO:0000256" key="2">
    <source>
        <dbReference type="ARBA" id="ARBA00010617"/>
    </source>
</evidence>
<evidence type="ECO:0000313" key="10">
    <source>
        <dbReference type="Proteomes" id="UP000580250"/>
    </source>
</evidence>
<comment type="similarity">
    <text evidence="2">Belongs to the cytochrome P450 family.</text>
</comment>
<dbReference type="GO" id="GO:0005506">
    <property type="term" value="F:iron ion binding"/>
    <property type="evidence" value="ECO:0007669"/>
    <property type="project" value="InterPro"/>
</dbReference>
<evidence type="ECO:0000313" key="9">
    <source>
        <dbReference type="EMBL" id="CAD2209254.1"/>
    </source>
</evidence>
<dbReference type="GO" id="GO:0020037">
    <property type="term" value="F:heme binding"/>
    <property type="evidence" value="ECO:0007669"/>
    <property type="project" value="InterPro"/>
</dbReference>
<gene>
    <name evidence="9" type="ORF">MENT_LOCUS63388</name>
</gene>
<dbReference type="PRINTS" id="PR00463">
    <property type="entry name" value="EP450I"/>
</dbReference>
<dbReference type="PANTHER" id="PTHR24292">
    <property type="entry name" value="CYTOCHROME P450"/>
    <property type="match status" value="1"/>
</dbReference>
<dbReference type="InterPro" id="IPR001128">
    <property type="entry name" value="Cyt_P450"/>
</dbReference>
<keyword evidence="7" id="KW-0503">Monooxygenase</keyword>
<dbReference type="InterPro" id="IPR002401">
    <property type="entry name" value="Cyt_P450_E_grp-I"/>
</dbReference>
<feature type="signal peptide" evidence="8">
    <location>
        <begin position="1"/>
        <end position="17"/>
    </location>
</feature>
<accession>A0A6V7YCL2</accession>
<evidence type="ECO:0000256" key="7">
    <source>
        <dbReference type="ARBA" id="ARBA00023033"/>
    </source>
</evidence>
<evidence type="ECO:0000256" key="1">
    <source>
        <dbReference type="ARBA" id="ARBA00001971"/>
    </source>
</evidence>
<dbReference type="PANTHER" id="PTHR24292:SF102">
    <property type="entry name" value="CYTOCHROME P450 FAMILY-RELATED"/>
    <property type="match status" value="1"/>
</dbReference>
<dbReference type="AlphaFoldDB" id="A0A6V7YCL2"/>
<dbReference type="EMBL" id="CAJEWN010004081">
    <property type="protein sequence ID" value="CAD2209254.1"/>
    <property type="molecule type" value="Genomic_DNA"/>
</dbReference>
<keyword evidence="5" id="KW-0560">Oxidoreductase</keyword>
<dbReference type="InterPro" id="IPR050476">
    <property type="entry name" value="Insect_CytP450_Detox"/>
</dbReference>
<keyword evidence="6" id="KW-0408">Iron</keyword>
<protein>
    <submittedName>
        <fullName evidence="9">Uncharacterized protein</fullName>
    </submittedName>
</protein>
<dbReference type="GO" id="GO:0016705">
    <property type="term" value="F:oxidoreductase activity, acting on paired donors, with incorporation or reduction of molecular oxygen"/>
    <property type="evidence" value="ECO:0007669"/>
    <property type="project" value="InterPro"/>
</dbReference>
<comment type="caution">
    <text evidence="9">The sequence shown here is derived from an EMBL/GenBank/DDBJ whole genome shotgun (WGS) entry which is preliminary data.</text>
</comment>
<dbReference type="Proteomes" id="UP000580250">
    <property type="component" value="Unassembled WGS sequence"/>
</dbReference>
<evidence type="ECO:0000256" key="8">
    <source>
        <dbReference type="SAM" id="SignalP"/>
    </source>
</evidence>
<dbReference type="InterPro" id="IPR036396">
    <property type="entry name" value="Cyt_P450_sf"/>
</dbReference>
<keyword evidence="8" id="KW-0732">Signal</keyword>
<dbReference type="Gene3D" id="1.10.630.10">
    <property type="entry name" value="Cytochrome P450"/>
    <property type="match status" value="1"/>
</dbReference>
<evidence type="ECO:0000256" key="5">
    <source>
        <dbReference type="ARBA" id="ARBA00023002"/>
    </source>
</evidence>
<comment type="cofactor">
    <cofactor evidence="1">
        <name>heme</name>
        <dbReference type="ChEBI" id="CHEBI:30413"/>
    </cofactor>
</comment>
<dbReference type="Pfam" id="PF00067">
    <property type="entry name" value="p450"/>
    <property type="match status" value="1"/>
</dbReference>
<reference evidence="9 10" key="1">
    <citation type="submission" date="2020-08" db="EMBL/GenBank/DDBJ databases">
        <authorList>
            <person name="Koutsovoulos G."/>
            <person name="Danchin GJ E."/>
        </authorList>
    </citation>
    <scope>NUCLEOTIDE SEQUENCE [LARGE SCALE GENOMIC DNA]</scope>
</reference>